<dbReference type="EMBL" id="CABFNS010000712">
    <property type="protein sequence ID" value="VUC23833.1"/>
    <property type="molecule type" value="Genomic_DNA"/>
</dbReference>
<dbReference type="Pfam" id="PF20684">
    <property type="entry name" value="Fung_rhodopsin"/>
    <property type="match status" value="1"/>
</dbReference>
<accession>A0ABY6TZD1</accession>
<feature type="transmembrane region" description="Helical" evidence="6">
    <location>
        <begin position="276"/>
        <end position="299"/>
    </location>
</feature>
<keyword evidence="2 6" id="KW-0812">Transmembrane</keyword>
<dbReference type="InterPro" id="IPR052337">
    <property type="entry name" value="SAT4-like"/>
</dbReference>
<feature type="domain" description="Rhodopsin" evidence="7">
    <location>
        <begin position="52"/>
        <end position="300"/>
    </location>
</feature>
<dbReference type="Proteomes" id="UP000766486">
    <property type="component" value="Unassembled WGS sequence"/>
</dbReference>
<dbReference type="InterPro" id="IPR049326">
    <property type="entry name" value="Rhodopsin_dom_fungi"/>
</dbReference>
<evidence type="ECO:0000259" key="7">
    <source>
        <dbReference type="Pfam" id="PF20684"/>
    </source>
</evidence>
<feature type="transmembrane region" description="Helical" evidence="6">
    <location>
        <begin position="68"/>
        <end position="88"/>
    </location>
</feature>
<evidence type="ECO:0000256" key="1">
    <source>
        <dbReference type="ARBA" id="ARBA00004141"/>
    </source>
</evidence>
<protein>
    <recommendedName>
        <fullName evidence="7">Rhodopsin domain-containing protein</fullName>
    </recommendedName>
</protein>
<name>A0ABY6TZD1_BIOOC</name>
<feature type="transmembrane region" description="Helical" evidence="6">
    <location>
        <begin position="146"/>
        <end position="169"/>
    </location>
</feature>
<feature type="transmembrane region" description="Helical" evidence="6">
    <location>
        <begin position="34"/>
        <end position="56"/>
    </location>
</feature>
<proteinExistence type="inferred from homology"/>
<dbReference type="PANTHER" id="PTHR33048">
    <property type="entry name" value="PTH11-LIKE INTEGRAL MEMBRANE PROTEIN (AFU_ORTHOLOGUE AFUA_5G11245)"/>
    <property type="match status" value="1"/>
</dbReference>
<evidence type="ECO:0000256" key="3">
    <source>
        <dbReference type="ARBA" id="ARBA00022989"/>
    </source>
</evidence>
<evidence type="ECO:0000313" key="9">
    <source>
        <dbReference type="Proteomes" id="UP000766486"/>
    </source>
</evidence>
<sequence length="410" mass="45256">MEHFSGLDLSNISVVAPPPGQVSNFVNPPSQSDLVKAFTIVTLPPMVILLVMRFHTRIRISGLGMDDYLCALAAIGIIAYVALCLSAIGLSGGRHLWDLPLARLTSTYVRLCNVLANVYLMTAMLIKIALLLQYRRIFHPSPVANILLWFGIVSTALVYIICMCILLAYCVPRPEDYPLGGWVALSYSNRCRMPSAYVVLLSGILGTVIDVYVLIIPLVFLWSLKTTVRRKAGLSAIFLAGSAACVFSIVGVVYRVKMVNPDATKQDITWNTLPMYAMSIGEVNIGIACSCMPIVFVLFRSLPAWSKSWLSKLRSITGTRHSNPSGADGIELARYEGLDPKELPQVPRGTMTGVRSFMRNFQRTKPANTTNFNTELLTVDSLNCDYHEQLRHDIRVPDSHATESHPPGPR</sequence>
<evidence type="ECO:0000256" key="6">
    <source>
        <dbReference type="SAM" id="Phobius"/>
    </source>
</evidence>
<keyword evidence="4 6" id="KW-0472">Membrane</keyword>
<comment type="caution">
    <text evidence="8">The sequence shown here is derived from an EMBL/GenBank/DDBJ whole genome shotgun (WGS) entry which is preliminary data.</text>
</comment>
<gene>
    <name evidence="8" type="ORF">CLO192961_LOCUS128031</name>
</gene>
<reference evidence="8 9" key="1">
    <citation type="submission" date="2019-06" db="EMBL/GenBank/DDBJ databases">
        <authorList>
            <person name="Broberg M."/>
        </authorList>
    </citation>
    <scope>NUCLEOTIDE SEQUENCE [LARGE SCALE GENOMIC DNA]</scope>
</reference>
<dbReference type="PANTHER" id="PTHR33048:SF158">
    <property type="entry name" value="MEMBRANE PROTEIN PTH11-LIKE, PUTATIVE-RELATED"/>
    <property type="match status" value="1"/>
</dbReference>
<comment type="subcellular location">
    <subcellularLocation>
        <location evidence="1">Membrane</location>
        <topology evidence="1">Multi-pass membrane protein</topology>
    </subcellularLocation>
</comment>
<keyword evidence="9" id="KW-1185">Reference proteome</keyword>
<feature type="transmembrane region" description="Helical" evidence="6">
    <location>
        <begin position="108"/>
        <end position="134"/>
    </location>
</feature>
<evidence type="ECO:0000313" key="8">
    <source>
        <dbReference type="EMBL" id="VUC23833.1"/>
    </source>
</evidence>
<feature type="transmembrane region" description="Helical" evidence="6">
    <location>
        <begin position="196"/>
        <end position="222"/>
    </location>
</feature>
<organism evidence="8 9">
    <name type="scientific">Bionectria ochroleuca</name>
    <name type="common">Gliocladium roseum</name>
    <dbReference type="NCBI Taxonomy" id="29856"/>
    <lineage>
        <taxon>Eukaryota</taxon>
        <taxon>Fungi</taxon>
        <taxon>Dikarya</taxon>
        <taxon>Ascomycota</taxon>
        <taxon>Pezizomycotina</taxon>
        <taxon>Sordariomycetes</taxon>
        <taxon>Hypocreomycetidae</taxon>
        <taxon>Hypocreales</taxon>
        <taxon>Bionectriaceae</taxon>
        <taxon>Clonostachys</taxon>
    </lineage>
</organism>
<comment type="similarity">
    <text evidence="5">Belongs to the SAT4 family.</text>
</comment>
<evidence type="ECO:0000256" key="2">
    <source>
        <dbReference type="ARBA" id="ARBA00022692"/>
    </source>
</evidence>
<evidence type="ECO:0000256" key="5">
    <source>
        <dbReference type="ARBA" id="ARBA00038359"/>
    </source>
</evidence>
<keyword evidence="3 6" id="KW-1133">Transmembrane helix</keyword>
<evidence type="ECO:0000256" key="4">
    <source>
        <dbReference type="ARBA" id="ARBA00023136"/>
    </source>
</evidence>
<feature type="transmembrane region" description="Helical" evidence="6">
    <location>
        <begin position="234"/>
        <end position="256"/>
    </location>
</feature>